<organism evidence="1 2">
    <name type="scientific">Mycolicibacterium hippocampi</name>
    <dbReference type="NCBI Taxonomy" id="659824"/>
    <lineage>
        <taxon>Bacteria</taxon>
        <taxon>Bacillati</taxon>
        <taxon>Actinomycetota</taxon>
        <taxon>Actinomycetes</taxon>
        <taxon>Mycobacteriales</taxon>
        <taxon>Mycobacteriaceae</taxon>
        <taxon>Mycolicibacterium</taxon>
    </lineage>
</organism>
<keyword evidence="2" id="KW-1185">Reference proteome</keyword>
<evidence type="ECO:0000313" key="2">
    <source>
        <dbReference type="Proteomes" id="UP000465304"/>
    </source>
</evidence>
<proteinExistence type="predicted"/>
<dbReference type="Proteomes" id="UP000465304">
    <property type="component" value="Unassembled WGS sequence"/>
</dbReference>
<accession>A0A7I9ZXH6</accession>
<dbReference type="AlphaFoldDB" id="A0A7I9ZXH6"/>
<name>A0A7I9ZXH6_9MYCO</name>
<protein>
    <submittedName>
        <fullName evidence="1">Uncharacterized protein</fullName>
    </submittedName>
</protein>
<dbReference type="EMBL" id="BLLB01000002">
    <property type="protein sequence ID" value="GFH05483.1"/>
    <property type="molecule type" value="Genomic_DNA"/>
</dbReference>
<reference evidence="1 2" key="1">
    <citation type="journal article" date="2019" name="Emerg. Microbes Infect.">
        <title>Comprehensive subspecies identification of 175 nontuberculous mycobacteria species based on 7547 genomic profiles.</title>
        <authorList>
            <person name="Matsumoto Y."/>
            <person name="Kinjo T."/>
            <person name="Motooka D."/>
            <person name="Nabeya D."/>
            <person name="Jung N."/>
            <person name="Uechi K."/>
            <person name="Horii T."/>
            <person name="Iida T."/>
            <person name="Fujita J."/>
            <person name="Nakamura S."/>
        </authorList>
    </citation>
    <scope>NUCLEOTIDE SEQUENCE [LARGE SCALE GENOMIC DNA]</scope>
    <source>
        <strain evidence="1 2">JCM 30996</strain>
    </source>
</reference>
<sequence>MPDAVPVLSTMAAVAREFGRRHLMRPRGHHTPIAESLHQVRIRPVRPRSGPCPARRQVGDVAQRVLVGRRAVDRASQQLAAEIRPRIRHLGPSRMSPKSPRM</sequence>
<comment type="caution">
    <text evidence="1">The sequence shown here is derived from an EMBL/GenBank/DDBJ whole genome shotgun (WGS) entry which is preliminary data.</text>
</comment>
<gene>
    <name evidence="1" type="ORF">MHIP_59660</name>
</gene>
<evidence type="ECO:0000313" key="1">
    <source>
        <dbReference type="EMBL" id="GFH05483.1"/>
    </source>
</evidence>